<keyword evidence="7 9" id="KW-0472">Membrane</keyword>
<evidence type="ECO:0000259" key="10">
    <source>
        <dbReference type="Pfam" id="PF01618"/>
    </source>
</evidence>
<evidence type="ECO:0000313" key="11">
    <source>
        <dbReference type="EMBL" id="AKV01483.1"/>
    </source>
</evidence>
<dbReference type="KEGG" id="llu:AKJ09_08146"/>
<keyword evidence="6 9" id="KW-1133">Transmembrane helix</keyword>
<accession>A0A0K1Q6X2</accession>
<evidence type="ECO:0000256" key="9">
    <source>
        <dbReference type="SAM" id="Phobius"/>
    </source>
</evidence>
<feature type="transmembrane region" description="Helical" evidence="9">
    <location>
        <begin position="161"/>
        <end position="182"/>
    </location>
</feature>
<evidence type="ECO:0000256" key="2">
    <source>
        <dbReference type="ARBA" id="ARBA00022448"/>
    </source>
</evidence>
<dbReference type="OrthoDB" id="9805133at2"/>
<dbReference type="InterPro" id="IPR050790">
    <property type="entry name" value="ExbB/TolQ_transport"/>
</dbReference>
<evidence type="ECO:0000256" key="8">
    <source>
        <dbReference type="RuleBase" id="RU004057"/>
    </source>
</evidence>
<dbReference type="Proteomes" id="UP000064967">
    <property type="component" value="Chromosome"/>
</dbReference>
<evidence type="ECO:0000256" key="1">
    <source>
        <dbReference type="ARBA" id="ARBA00004651"/>
    </source>
</evidence>
<gene>
    <name evidence="11" type="ORF">AKJ09_08146</name>
</gene>
<keyword evidence="2 8" id="KW-0813">Transport</keyword>
<dbReference type="InterPro" id="IPR002898">
    <property type="entry name" value="MotA_ExbB_proton_chnl"/>
</dbReference>
<dbReference type="PANTHER" id="PTHR30625">
    <property type="entry name" value="PROTEIN TOLQ"/>
    <property type="match status" value="1"/>
</dbReference>
<comment type="similarity">
    <text evidence="8">Belongs to the exbB/tolQ family.</text>
</comment>
<dbReference type="GO" id="GO:0017038">
    <property type="term" value="P:protein import"/>
    <property type="evidence" value="ECO:0007669"/>
    <property type="project" value="TreeGrafter"/>
</dbReference>
<evidence type="ECO:0000256" key="7">
    <source>
        <dbReference type="ARBA" id="ARBA00023136"/>
    </source>
</evidence>
<organism evidence="11 12">
    <name type="scientific">Labilithrix luteola</name>
    <dbReference type="NCBI Taxonomy" id="1391654"/>
    <lineage>
        <taxon>Bacteria</taxon>
        <taxon>Pseudomonadati</taxon>
        <taxon>Myxococcota</taxon>
        <taxon>Polyangia</taxon>
        <taxon>Polyangiales</taxon>
        <taxon>Labilitrichaceae</taxon>
        <taxon>Labilithrix</taxon>
    </lineage>
</organism>
<evidence type="ECO:0000256" key="5">
    <source>
        <dbReference type="ARBA" id="ARBA00022927"/>
    </source>
</evidence>
<keyword evidence="3" id="KW-1003">Cell membrane</keyword>
<name>A0A0K1Q6X2_9BACT</name>
<keyword evidence="12" id="KW-1185">Reference proteome</keyword>
<keyword evidence="5 8" id="KW-0653">Protein transport</keyword>
<dbReference type="STRING" id="1391654.AKJ09_08146"/>
<evidence type="ECO:0000256" key="6">
    <source>
        <dbReference type="ARBA" id="ARBA00022989"/>
    </source>
</evidence>
<dbReference type="GO" id="GO:0005886">
    <property type="term" value="C:plasma membrane"/>
    <property type="evidence" value="ECO:0007669"/>
    <property type="project" value="UniProtKB-SubCell"/>
</dbReference>
<dbReference type="RefSeq" id="WP_146652577.1">
    <property type="nucleotide sequence ID" value="NZ_CP012333.1"/>
</dbReference>
<evidence type="ECO:0000313" key="12">
    <source>
        <dbReference type="Proteomes" id="UP000064967"/>
    </source>
</evidence>
<dbReference type="Pfam" id="PF01618">
    <property type="entry name" value="MotA_ExbB"/>
    <property type="match status" value="1"/>
</dbReference>
<sequence>MLVDRLLKVALAGSSWVLWFLLALSVVSFTAMLERWLYFRRHRDDVAGLRARLALHLGDQDFDEVRRVLSSSPSIEARVVLAALAWQAGGPEAVSDAVDSELGEARKELERGTNLLGTLGNNAPFVGLFGTVLGVIEAFHQLSGGAQKAAMGNVMSGIAEALVATGVGLFVALPAVVAYNVVQKRIGEIESNTQGLSKLVTAALRTAEARTPSSTRERIAQAAE</sequence>
<comment type="subcellular location">
    <subcellularLocation>
        <location evidence="1">Cell membrane</location>
        <topology evidence="1">Multi-pass membrane protein</topology>
    </subcellularLocation>
    <subcellularLocation>
        <location evidence="8">Membrane</location>
        <topology evidence="8">Multi-pass membrane protein</topology>
    </subcellularLocation>
</comment>
<dbReference type="PANTHER" id="PTHR30625:SF15">
    <property type="entry name" value="BIOPOLYMER TRANSPORT PROTEIN EXBB"/>
    <property type="match status" value="1"/>
</dbReference>
<protein>
    <submittedName>
        <fullName evidence="11">MotA/TolQ/ExbB proton channel family protein</fullName>
    </submittedName>
</protein>
<keyword evidence="4 9" id="KW-0812">Transmembrane</keyword>
<proteinExistence type="inferred from homology"/>
<feature type="domain" description="MotA/TolQ/ExbB proton channel" evidence="10">
    <location>
        <begin position="74"/>
        <end position="192"/>
    </location>
</feature>
<evidence type="ECO:0000256" key="3">
    <source>
        <dbReference type="ARBA" id="ARBA00022475"/>
    </source>
</evidence>
<dbReference type="AlphaFoldDB" id="A0A0K1Q6X2"/>
<feature type="transmembrane region" description="Helical" evidence="9">
    <location>
        <begin position="16"/>
        <end position="33"/>
    </location>
</feature>
<reference evidence="11 12" key="1">
    <citation type="submission" date="2015-08" db="EMBL/GenBank/DDBJ databases">
        <authorList>
            <person name="Babu N.S."/>
            <person name="Beckwith C.J."/>
            <person name="Beseler K.G."/>
            <person name="Brison A."/>
            <person name="Carone J.V."/>
            <person name="Caskin T.P."/>
            <person name="Diamond M."/>
            <person name="Durham M.E."/>
            <person name="Foxe J.M."/>
            <person name="Go M."/>
            <person name="Henderson B.A."/>
            <person name="Jones I.B."/>
            <person name="McGettigan J.A."/>
            <person name="Micheletti S.J."/>
            <person name="Nasrallah M.E."/>
            <person name="Ortiz D."/>
            <person name="Piller C.R."/>
            <person name="Privatt S.R."/>
            <person name="Schneider S.L."/>
            <person name="Sharp S."/>
            <person name="Smith T.C."/>
            <person name="Stanton J.D."/>
            <person name="Ullery H.E."/>
            <person name="Wilson R.J."/>
            <person name="Serrano M.G."/>
            <person name="Buck G."/>
            <person name="Lee V."/>
            <person name="Wang Y."/>
            <person name="Carvalho R."/>
            <person name="Voegtly L."/>
            <person name="Shi R."/>
            <person name="Duckworth R."/>
            <person name="Johnson A."/>
            <person name="Loviza R."/>
            <person name="Walstead R."/>
            <person name="Shah Z."/>
            <person name="Kiflezghi M."/>
            <person name="Wade K."/>
            <person name="Ball S.L."/>
            <person name="Bradley K.W."/>
            <person name="Asai D.J."/>
            <person name="Bowman C.A."/>
            <person name="Russell D.A."/>
            <person name="Pope W.H."/>
            <person name="Jacobs-Sera D."/>
            <person name="Hendrix R.W."/>
            <person name="Hatfull G.F."/>
        </authorList>
    </citation>
    <scope>NUCLEOTIDE SEQUENCE [LARGE SCALE GENOMIC DNA]</scope>
    <source>
        <strain evidence="11 12">DSM 27648</strain>
    </source>
</reference>
<evidence type="ECO:0000256" key="4">
    <source>
        <dbReference type="ARBA" id="ARBA00022692"/>
    </source>
</evidence>
<dbReference type="EMBL" id="CP012333">
    <property type="protein sequence ID" value="AKV01483.1"/>
    <property type="molecule type" value="Genomic_DNA"/>
</dbReference>
<feature type="transmembrane region" description="Helical" evidence="9">
    <location>
        <begin position="115"/>
        <end position="136"/>
    </location>
</feature>